<dbReference type="InParanoid" id="A0A3A9JM05"/>
<dbReference type="PANTHER" id="PTHR30246:SF1">
    <property type="entry name" value="2-DEHYDRO-3-DEOXY-6-PHOSPHOGALACTONATE ALDOLASE-RELATED"/>
    <property type="match status" value="1"/>
</dbReference>
<dbReference type="Proteomes" id="UP000274097">
    <property type="component" value="Unassembled WGS sequence"/>
</dbReference>
<dbReference type="AlphaFoldDB" id="A0A3A9JM05"/>
<name>A0A3A9JM05_9PROT</name>
<dbReference type="FunCoup" id="A0A3A9JM05">
    <property type="interactions" value="55"/>
</dbReference>
<gene>
    <name evidence="6" type="ORF">D6Z83_07310</name>
    <name evidence="7" type="ORF">EBE87_15360</name>
</gene>
<comment type="subunit">
    <text evidence="3">Homotrimer.</text>
</comment>
<proteinExistence type="inferred from homology"/>
<dbReference type="NCBIfam" id="NF006600">
    <property type="entry name" value="PRK09140.1"/>
    <property type="match status" value="1"/>
</dbReference>
<dbReference type="CDD" id="cd00452">
    <property type="entry name" value="KDPG_aldolase"/>
    <property type="match status" value="1"/>
</dbReference>
<dbReference type="PANTHER" id="PTHR30246">
    <property type="entry name" value="2-KETO-3-DEOXY-6-PHOSPHOGLUCONATE ALDOLASE"/>
    <property type="match status" value="1"/>
</dbReference>
<protein>
    <submittedName>
        <fullName evidence="6">2-dehydro-3-deoxy-6-phosphogalactonate aldolase</fullName>
    </submittedName>
</protein>
<evidence type="ECO:0000313" key="7">
    <source>
        <dbReference type="EMBL" id="RMI20519.1"/>
    </source>
</evidence>
<dbReference type="InterPro" id="IPR000887">
    <property type="entry name" value="Aldlse_KDPG_KHG"/>
</dbReference>
<keyword evidence="4" id="KW-0456">Lyase</keyword>
<dbReference type="SUPFAM" id="SSF51569">
    <property type="entry name" value="Aldolase"/>
    <property type="match status" value="1"/>
</dbReference>
<keyword evidence="5" id="KW-0119">Carbohydrate metabolism</keyword>
<comment type="pathway">
    <text evidence="1">Carbohydrate acid metabolism.</text>
</comment>
<keyword evidence="8" id="KW-1185">Reference proteome</keyword>
<dbReference type="EMBL" id="RAQU01000030">
    <property type="protein sequence ID" value="RKK04846.1"/>
    <property type="molecule type" value="Genomic_DNA"/>
</dbReference>
<evidence type="ECO:0000256" key="1">
    <source>
        <dbReference type="ARBA" id="ARBA00004761"/>
    </source>
</evidence>
<sequence>MTASPLQARLDAAFESLPLVAILRGLKPEEAEPVATALYEAGFRLIEVPLNSPQPFDSIKAIRRLLPQDALVGAGTVLQAADVGRLADLGAELVVMPHADTAVISAAAQAGLLCTPGVATPTEAFAALAAGAAALKIFPAELVGPSVVKAMRAVLPAGTRLLPVGGITPDNMGPFLEAGVAGFGLGSALFKPGMTAADVAARAARFKAAWRTLRPH</sequence>
<evidence type="ECO:0000256" key="2">
    <source>
        <dbReference type="ARBA" id="ARBA00006906"/>
    </source>
</evidence>
<dbReference type="OrthoDB" id="7204076at2"/>
<dbReference type="Gene3D" id="3.20.20.70">
    <property type="entry name" value="Aldolase class I"/>
    <property type="match status" value="1"/>
</dbReference>
<evidence type="ECO:0000313" key="8">
    <source>
        <dbReference type="Proteomes" id="UP000274097"/>
    </source>
</evidence>
<accession>A0A3A9JM05</accession>
<reference evidence="6 9" key="1">
    <citation type="submission" date="2018-09" db="EMBL/GenBank/DDBJ databases">
        <title>Roseomonas sp. nov., isolated from feces of Tibetan antelopes in the Qinghai-Tibet plateau, China.</title>
        <authorList>
            <person name="Tian Z."/>
        </authorList>
    </citation>
    <scope>NUCLEOTIDE SEQUENCE [LARGE SCALE GENOMIC DNA]</scope>
    <source>
        <strain evidence="7 8">Z23</strain>
        <strain evidence="6 9">Z24</strain>
    </source>
</reference>
<dbReference type="Pfam" id="PF01081">
    <property type="entry name" value="Aldolase"/>
    <property type="match status" value="1"/>
</dbReference>
<evidence type="ECO:0000256" key="3">
    <source>
        <dbReference type="ARBA" id="ARBA00011233"/>
    </source>
</evidence>
<organism evidence="6 9">
    <name type="scientific">Teichococcus wenyumeiae</name>
    <dbReference type="NCBI Taxonomy" id="2478470"/>
    <lineage>
        <taxon>Bacteria</taxon>
        <taxon>Pseudomonadati</taxon>
        <taxon>Pseudomonadota</taxon>
        <taxon>Alphaproteobacteria</taxon>
        <taxon>Acetobacterales</taxon>
        <taxon>Roseomonadaceae</taxon>
        <taxon>Roseomonas</taxon>
    </lineage>
</organism>
<evidence type="ECO:0000256" key="5">
    <source>
        <dbReference type="ARBA" id="ARBA00023277"/>
    </source>
</evidence>
<comment type="caution">
    <text evidence="6">The sequence shown here is derived from an EMBL/GenBank/DDBJ whole genome shotgun (WGS) entry which is preliminary data.</text>
</comment>
<evidence type="ECO:0000256" key="4">
    <source>
        <dbReference type="ARBA" id="ARBA00023239"/>
    </source>
</evidence>
<dbReference type="EMBL" id="RFLX01000011">
    <property type="protein sequence ID" value="RMI20519.1"/>
    <property type="molecule type" value="Genomic_DNA"/>
</dbReference>
<dbReference type="GO" id="GO:0016829">
    <property type="term" value="F:lyase activity"/>
    <property type="evidence" value="ECO:0007669"/>
    <property type="project" value="UniProtKB-KW"/>
</dbReference>
<dbReference type="Proteomes" id="UP000278036">
    <property type="component" value="Unassembled WGS sequence"/>
</dbReference>
<dbReference type="RefSeq" id="WP_120637670.1">
    <property type="nucleotide sequence ID" value="NZ_RAQU01000030.1"/>
</dbReference>
<comment type="similarity">
    <text evidence="2">Belongs to the KHG/KDPG aldolase family.</text>
</comment>
<evidence type="ECO:0000313" key="6">
    <source>
        <dbReference type="EMBL" id="RKK04846.1"/>
    </source>
</evidence>
<evidence type="ECO:0000313" key="9">
    <source>
        <dbReference type="Proteomes" id="UP000278036"/>
    </source>
</evidence>
<dbReference type="InterPro" id="IPR013785">
    <property type="entry name" value="Aldolase_TIM"/>
</dbReference>